<dbReference type="SUPFAM" id="SSF51556">
    <property type="entry name" value="Metallo-dependent hydrolases"/>
    <property type="match status" value="1"/>
</dbReference>
<evidence type="ECO:0000256" key="5">
    <source>
        <dbReference type="PIRNR" id="PIRNR038994"/>
    </source>
</evidence>
<dbReference type="Pfam" id="PF01979">
    <property type="entry name" value="Amidohydro_1"/>
    <property type="match status" value="1"/>
</dbReference>
<feature type="binding site" evidence="8">
    <location>
        <position position="181"/>
    </location>
    <ligand>
        <name>Zn(2+)</name>
        <dbReference type="ChEBI" id="CHEBI:29105"/>
    </ligand>
</feature>
<dbReference type="SUPFAM" id="SSF51338">
    <property type="entry name" value="Composite domain of metallo-dependent hydrolases"/>
    <property type="match status" value="1"/>
</dbReference>
<feature type="binding site" evidence="8">
    <location>
        <position position="118"/>
    </location>
    <ligand>
        <name>Zn(2+)</name>
        <dbReference type="ChEBI" id="CHEBI:29105"/>
    </ligand>
</feature>
<reference evidence="10 11" key="1">
    <citation type="submission" date="2019-08" db="EMBL/GenBank/DDBJ databases">
        <title>Identification of a novel species of the genus Boseongicola.</title>
        <authorList>
            <person name="Zhang X.-Q."/>
        </authorList>
    </citation>
    <scope>NUCLEOTIDE SEQUENCE [LARGE SCALE GENOMIC DNA]</scope>
    <source>
        <strain evidence="10 11">HY14</strain>
    </source>
</reference>
<organism evidence="10 11">
    <name type="scientific">Maritimibacter fusiformis</name>
    <dbReference type="NCBI Taxonomy" id="2603819"/>
    <lineage>
        <taxon>Bacteria</taxon>
        <taxon>Pseudomonadati</taxon>
        <taxon>Pseudomonadota</taxon>
        <taxon>Alphaproteobacteria</taxon>
        <taxon>Rhodobacterales</taxon>
        <taxon>Roseobacteraceae</taxon>
        <taxon>Maritimibacter</taxon>
    </lineage>
</organism>
<keyword evidence="3 5" id="KW-0378">Hydrolase</keyword>
<evidence type="ECO:0000313" key="10">
    <source>
        <dbReference type="EMBL" id="TYB83518.1"/>
    </source>
</evidence>
<dbReference type="Gene3D" id="3.20.20.140">
    <property type="entry name" value="Metal-dependent hydrolases"/>
    <property type="match status" value="1"/>
</dbReference>
<feature type="binding site" evidence="7">
    <location>
        <begin position="290"/>
        <end position="292"/>
    </location>
    <ligand>
        <name>substrate</name>
    </ligand>
</feature>
<evidence type="ECO:0000256" key="6">
    <source>
        <dbReference type="PIRSR" id="PIRSR038994-1"/>
    </source>
</evidence>
<evidence type="ECO:0000256" key="4">
    <source>
        <dbReference type="ARBA" id="ARBA00023277"/>
    </source>
</evidence>
<dbReference type="NCBIfam" id="TIGR00221">
    <property type="entry name" value="nagA"/>
    <property type="match status" value="1"/>
</dbReference>
<evidence type="ECO:0000256" key="2">
    <source>
        <dbReference type="ARBA" id="ARBA00022723"/>
    </source>
</evidence>
<dbReference type="InterPro" id="IPR011059">
    <property type="entry name" value="Metal-dep_hydrolase_composite"/>
</dbReference>
<evidence type="ECO:0000313" key="11">
    <source>
        <dbReference type="Proteomes" id="UP000322080"/>
    </source>
</evidence>
<dbReference type="PANTHER" id="PTHR11113">
    <property type="entry name" value="N-ACETYLGLUCOSAMINE-6-PHOSPHATE DEACETYLASE"/>
    <property type="match status" value="1"/>
</dbReference>
<comment type="similarity">
    <text evidence="1 5">Belongs to the metallo-dependent hydrolases superfamily. NagA family.</text>
</comment>
<dbReference type="GO" id="GO:0006046">
    <property type="term" value="P:N-acetylglucosamine catabolic process"/>
    <property type="evidence" value="ECO:0007669"/>
    <property type="project" value="TreeGrafter"/>
</dbReference>
<feature type="binding site" evidence="7">
    <location>
        <begin position="205"/>
        <end position="206"/>
    </location>
    <ligand>
        <name>substrate</name>
    </ligand>
</feature>
<dbReference type="PIRSF" id="PIRSF038994">
    <property type="entry name" value="NagA"/>
    <property type="match status" value="1"/>
</dbReference>
<feature type="domain" description="Amidohydrolase-related" evidence="9">
    <location>
        <begin position="40"/>
        <end position="356"/>
    </location>
</feature>
<comment type="caution">
    <text evidence="10">The sequence shown here is derived from an EMBL/GenBank/DDBJ whole genome shotgun (WGS) entry which is preliminary data.</text>
</comment>
<gene>
    <name evidence="10" type="primary">nagA</name>
    <name evidence="10" type="ORF">FVF75_00380</name>
</gene>
<dbReference type="RefSeq" id="WP_148375761.1">
    <property type="nucleotide sequence ID" value="NZ_VSIY01000001.1"/>
</dbReference>
<feature type="binding site" evidence="8">
    <location>
        <position position="202"/>
    </location>
    <ligand>
        <name>Zn(2+)</name>
        <dbReference type="ChEBI" id="CHEBI:29105"/>
    </ligand>
</feature>
<dbReference type="AlphaFoldDB" id="A0A5D0RS98"/>
<proteinExistence type="inferred from homology"/>
<feature type="binding site" evidence="7">
    <location>
        <position position="129"/>
    </location>
    <ligand>
        <name>substrate</name>
    </ligand>
</feature>
<sequence length="359" mass="37074">MQDILGTAMTPHGPRAVRIAVAEGRIAEITPDSAAGDALILPGFIDLHCHGGGGDDVMDGDGAAARIAVYHAQTGTTAMLATTMTAPVDRIRSVLGDVGRAMAAPAPGAAEILGVHLEGPFISPDMLGAQPACAREIDLGLLDAFDALAPLRVLTYAPEADPEGRLLAFARARGIRAQLGHSPCPYETAEAAFRDGAGGATHLFNAMSPLHHRAPGLVGAALAHADHAELIPDLLHVHPGAIRAALRAIPGLYAVTDATRATGMPDGSYPFGEITATKCGNGLRLADGTLAGSCLSMLQAFRNLVEIGLPPSEAARRCATLQADYLGLYDRGRIATGAVADLVILAPDLTLREVVLRGR</sequence>
<dbReference type="Proteomes" id="UP000322080">
    <property type="component" value="Unassembled WGS sequence"/>
</dbReference>
<evidence type="ECO:0000259" key="9">
    <source>
        <dbReference type="Pfam" id="PF01979"/>
    </source>
</evidence>
<keyword evidence="2 8" id="KW-0479">Metal-binding</keyword>
<feature type="binding site" evidence="7">
    <location>
        <position position="236"/>
    </location>
    <ligand>
        <name>substrate</name>
    </ligand>
</feature>
<dbReference type="InterPro" id="IPR006680">
    <property type="entry name" value="Amidohydro-rel"/>
</dbReference>
<dbReference type="Gene3D" id="2.30.40.10">
    <property type="entry name" value="Urease, subunit C, domain 1"/>
    <property type="match status" value="1"/>
</dbReference>
<evidence type="ECO:0000256" key="7">
    <source>
        <dbReference type="PIRSR" id="PIRSR038994-2"/>
    </source>
</evidence>
<dbReference type="InterPro" id="IPR032466">
    <property type="entry name" value="Metal_Hydrolase"/>
</dbReference>
<name>A0A5D0RS98_9RHOB</name>
<evidence type="ECO:0000256" key="8">
    <source>
        <dbReference type="PIRSR" id="PIRSR038994-3"/>
    </source>
</evidence>
<keyword evidence="4 5" id="KW-0119">Carbohydrate metabolism</keyword>
<dbReference type="EMBL" id="VSIY01000001">
    <property type="protein sequence ID" value="TYB83518.1"/>
    <property type="molecule type" value="Genomic_DNA"/>
</dbReference>
<dbReference type="GO" id="GO:0046872">
    <property type="term" value="F:metal ion binding"/>
    <property type="evidence" value="ECO:0007669"/>
    <property type="project" value="UniProtKB-KW"/>
</dbReference>
<keyword evidence="11" id="KW-1185">Reference proteome</keyword>
<feature type="binding site" evidence="7">
    <location>
        <position position="213"/>
    </location>
    <ligand>
        <name>substrate</name>
    </ligand>
</feature>
<dbReference type="InterPro" id="IPR003764">
    <property type="entry name" value="GlcNAc_6-P_deAcase"/>
</dbReference>
<feature type="active site" description="Proton donor/acceptor" evidence="6">
    <location>
        <position position="257"/>
    </location>
</feature>
<accession>A0A5D0RS98</accession>
<protein>
    <submittedName>
        <fullName evidence="10">N-acetylglucosamine-6-phosphate deacetylase</fullName>
        <ecNumber evidence="10">3.5.1.25</ecNumber>
    </submittedName>
</protein>
<comment type="cofactor">
    <cofactor evidence="8">
        <name>a divalent metal cation</name>
        <dbReference type="ChEBI" id="CHEBI:60240"/>
    </cofactor>
    <text evidence="8">Binds 1 divalent metal cation per subunit.</text>
</comment>
<dbReference type="GO" id="GO:0008448">
    <property type="term" value="F:N-acetylglucosamine-6-phosphate deacetylase activity"/>
    <property type="evidence" value="ECO:0007669"/>
    <property type="project" value="UniProtKB-EC"/>
</dbReference>
<dbReference type="EC" id="3.5.1.25" evidence="10"/>
<dbReference type="PANTHER" id="PTHR11113:SF14">
    <property type="entry name" value="N-ACETYLGLUCOSAMINE-6-PHOSPHATE DEACETYLASE"/>
    <property type="match status" value="1"/>
</dbReference>
<evidence type="ECO:0000256" key="1">
    <source>
        <dbReference type="ARBA" id="ARBA00010716"/>
    </source>
</evidence>
<evidence type="ECO:0000256" key="3">
    <source>
        <dbReference type="ARBA" id="ARBA00022801"/>
    </source>
</evidence>